<dbReference type="EMBL" id="GBRH01187424">
    <property type="protein sequence ID" value="JAE10472.1"/>
    <property type="molecule type" value="Transcribed_RNA"/>
</dbReference>
<reference evidence="1" key="2">
    <citation type="journal article" date="2015" name="Data Brief">
        <title>Shoot transcriptome of the giant reed, Arundo donax.</title>
        <authorList>
            <person name="Barrero R.A."/>
            <person name="Guerrero F.D."/>
            <person name="Moolhuijzen P."/>
            <person name="Goolsby J.A."/>
            <person name="Tidwell J."/>
            <person name="Bellgard S.E."/>
            <person name="Bellgard M.I."/>
        </authorList>
    </citation>
    <scope>NUCLEOTIDE SEQUENCE</scope>
    <source>
        <tissue evidence="1">Shoot tissue taken approximately 20 cm above the soil surface</tissue>
    </source>
</reference>
<name>A0A0A9FDN7_ARUDO</name>
<protein>
    <submittedName>
        <fullName evidence="1">Uncharacterized protein</fullName>
    </submittedName>
</protein>
<reference evidence="1" key="1">
    <citation type="submission" date="2014-09" db="EMBL/GenBank/DDBJ databases">
        <authorList>
            <person name="Magalhaes I.L.F."/>
            <person name="Oliveira U."/>
            <person name="Santos F.R."/>
            <person name="Vidigal T.H.D.A."/>
            <person name="Brescovit A.D."/>
            <person name="Santos A.J."/>
        </authorList>
    </citation>
    <scope>NUCLEOTIDE SEQUENCE</scope>
    <source>
        <tissue evidence="1">Shoot tissue taken approximately 20 cm above the soil surface</tissue>
    </source>
</reference>
<proteinExistence type="predicted"/>
<dbReference type="AlphaFoldDB" id="A0A0A9FDN7"/>
<evidence type="ECO:0000313" key="1">
    <source>
        <dbReference type="EMBL" id="JAE10472.1"/>
    </source>
</evidence>
<sequence>MIKNHVTVHTQERGMVVFDKAQFRNSEFLGKVSTFYPQKITIWQNILINI</sequence>
<accession>A0A0A9FDN7</accession>
<organism evidence="1">
    <name type="scientific">Arundo donax</name>
    <name type="common">Giant reed</name>
    <name type="synonym">Donax arundinaceus</name>
    <dbReference type="NCBI Taxonomy" id="35708"/>
    <lineage>
        <taxon>Eukaryota</taxon>
        <taxon>Viridiplantae</taxon>
        <taxon>Streptophyta</taxon>
        <taxon>Embryophyta</taxon>
        <taxon>Tracheophyta</taxon>
        <taxon>Spermatophyta</taxon>
        <taxon>Magnoliopsida</taxon>
        <taxon>Liliopsida</taxon>
        <taxon>Poales</taxon>
        <taxon>Poaceae</taxon>
        <taxon>PACMAD clade</taxon>
        <taxon>Arundinoideae</taxon>
        <taxon>Arundineae</taxon>
        <taxon>Arundo</taxon>
    </lineage>
</organism>